<reference evidence="2 3" key="1">
    <citation type="journal article" date="2018" name="Sci. Rep.">
        <title>Genomic signatures of local adaptation to the degree of environmental predictability in rotifers.</title>
        <authorList>
            <person name="Franch-Gras L."/>
            <person name="Hahn C."/>
            <person name="Garcia-Roger E.M."/>
            <person name="Carmona M.J."/>
            <person name="Serra M."/>
            <person name="Gomez A."/>
        </authorList>
    </citation>
    <scope>NUCLEOTIDE SEQUENCE [LARGE SCALE GENOMIC DNA]</scope>
    <source>
        <strain evidence="2">HYR1</strain>
    </source>
</reference>
<evidence type="ECO:0000313" key="3">
    <source>
        <dbReference type="Proteomes" id="UP000276133"/>
    </source>
</evidence>
<accession>A0A3M7R0P1</accession>
<evidence type="ECO:0000256" key="1">
    <source>
        <dbReference type="SAM" id="SignalP"/>
    </source>
</evidence>
<dbReference type="AlphaFoldDB" id="A0A3M7R0P1"/>
<feature type="chain" id="PRO_5018058110" evidence="1">
    <location>
        <begin position="27"/>
        <end position="110"/>
    </location>
</feature>
<dbReference type="Proteomes" id="UP000276133">
    <property type="component" value="Unassembled WGS sequence"/>
</dbReference>
<gene>
    <name evidence="2" type="ORF">BpHYR1_037336</name>
</gene>
<proteinExistence type="predicted"/>
<comment type="caution">
    <text evidence="2">The sequence shown here is derived from an EMBL/GenBank/DDBJ whole genome shotgun (WGS) entry which is preliminary data.</text>
</comment>
<dbReference type="EMBL" id="REGN01004547">
    <property type="protein sequence ID" value="RNA17049.1"/>
    <property type="molecule type" value="Genomic_DNA"/>
</dbReference>
<keyword evidence="3" id="KW-1185">Reference proteome</keyword>
<feature type="signal peptide" evidence="1">
    <location>
        <begin position="1"/>
        <end position="26"/>
    </location>
</feature>
<sequence length="110" mass="12954">MYIRSQVIIAQLIIVLVSISYKGTCSDETLKFDPFELFDLMKIEYLQKKFRSQEIQCLSFLKSFLNAYDQKNEGCEVHFNSIISIQKNFNNFSCLISITNIDGRNRYFQN</sequence>
<organism evidence="2 3">
    <name type="scientific">Brachionus plicatilis</name>
    <name type="common">Marine rotifer</name>
    <name type="synonym">Brachionus muelleri</name>
    <dbReference type="NCBI Taxonomy" id="10195"/>
    <lineage>
        <taxon>Eukaryota</taxon>
        <taxon>Metazoa</taxon>
        <taxon>Spiralia</taxon>
        <taxon>Gnathifera</taxon>
        <taxon>Rotifera</taxon>
        <taxon>Eurotatoria</taxon>
        <taxon>Monogononta</taxon>
        <taxon>Pseudotrocha</taxon>
        <taxon>Ploima</taxon>
        <taxon>Brachionidae</taxon>
        <taxon>Brachionus</taxon>
    </lineage>
</organism>
<keyword evidence="1" id="KW-0732">Signal</keyword>
<evidence type="ECO:0000313" key="2">
    <source>
        <dbReference type="EMBL" id="RNA17049.1"/>
    </source>
</evidence>
<protein>
    <submittedName>
        <fullName evidence="2">Uncharacterized protein</fullName>
    </submittedName>
</protein>
<name>A0A3M7R0P1_BRAPC</name>